<organism evidence="12 13">
    <name type="scientific">Polypterus senegalus</name>
    <name type="common">Senegal bichir</name>
    <dbReference type="NCBI Taxonomy" id="55291"/>
    <lineage>
        <taxon>Eukaryota</taxon>
        <taxon>Metazoa</taxon>
        <taxon>Chordata</taxon>
        <taxon>Craniata</taxon>
        <taxon>Vertebrata</taxon>
        <taxon>Euteleostomi</taxon>
        <taxon>Actinopterygii</taxon>
        <taxon>Polypteriformes</taxon>
        <taxon>Polypteridae</taxon>
        <taxon>Polypterus</taxon>
    </lineage>
</organism>
<dbReference type="SUPFAM" id="SSF50044">
    <property type="entry name" value="SH3-domain"/>
    <property type="match status" value="2"/>
</dbReference>
<dbReference type="Pfam" id="PF00611">
    <property type="entry name" value="FCH"/>
    <property type="match status" value="1"/>
</dbReference>
<evidence type="ECO:0000313" key="13">
    <source>
        <dbReference type="Proteomes" id="UP001166052"/>
    </source>
</evidence>
<dbReference type="InterPro" id="IPR001452">
    <property type="entry name" value="SH3_domain"/>
</dbReference>
<evidence type="ECO:0000256" key="1">
    <source>
        <dbReference type="ARBA" id="ARBA00004316"/>
    </source>
</evidence>
<evidence type="ECO:0000256" key="9">
    <source>
        <dbReference type="SAM" id="MobiDB-lite"/>
    </source>
</evidence>
<dbReference type="Pfam" id="PF14604">
    <property type="entry name" value="SH3_9"/>
    <property type="match status" value="1"/>
</dbReference>
<dbReference type="InterPro" id="IPR036028">
    <property type="entry name" value="SH3-like_dom_sf"/>
</dbReference>
<name>A0ABS2Z6U3_POLSE</name>
<feature type="domain" description="SH3" evidence="10">
    <location>
        <begin position="469"/>
        <end position="530"/>
    </location>
</feature>
<dbReference type="Proteomes" id="UP001166052">
    <property type="component" value="Unassembled WGS sequence"/>
</dbReference>
<dbReference type="Pfam" id="PF00018">
    <property type="entry name" value="SH3_1"/>
    <property type="match status" value="1"/>
</dbReference>
<dbReference type="InterPro" id="IPR001060">
    <property type="entry name" value="FCH_dom"/>
</dbReference>
<keyword evidence="3" id="KW-0677">Repeat</keyword>
<feature type="non-terminal residue" evidence="12">
    <location>
        <position position="721"/>
    </location>
</feature>
<dbReference type="CDD" id="cd11761">
    <property type="entry name" value="SH3_FCHSD_1"/>
    <property type="match status" value="1"/>
</dbReference>
<feature type="compositionally biased region" description="Polar residues" evidence="9">
    <location>
        <begin position="655"/>
        <end position="666"/>
    </location>
</feature>
<keyword evidence="13" id="KW-1185">Reference proteome</keyword>
<keyword evidence="7 8" id="KW-0175">Coiled coil</keyword>
<feature type="coiled-coil region" evidence="8">
    <location>
        <begin position="119"/>
        <end position="153"/>
    </location>
</feature>
<dbReference type="SUPFAM" id="SSF103657">
    <property type="entry name" value="BAR/IMD domain-like"/>
    <property type="match status" value="1"/>
</dbReference>
<keyword evidence="5" id="KW-0966">Cell projection</keyword>
<protein>
    <submittedName>
        <fullName evidence="12">FCSD2 protein</fullName>
    </submittedName>
</protein>
<evidence type="ECO:0000256" key="5">
    <source>
        <dbReference type="ARBA" id="ARBA00023273"/>
    </source>
</evidence>
<evidence type="ECO:0000259" key="10">
    <source>
        <dbReference type="PROSITE" id="PS50002"/>
    </source>
</evidence>
<dbReference type="InterPro" id="IPR031160">
    <property type="entry name" value="F_BAR_dom"/>
</dbReference>
<keyword evidence="4" id="KW-0446">Lipid-binding</keyword>
<dbReference type="CDD" id="cd11762">
    <property type="entry name" value="SH3_FCHSD_2"/>
    <property type="match status" value="1"/>
</dbReference>
<feature type="compositionally biased region" description="Polar residues" evidence="9">
    <location>
        <begin position="689"/>
        <end position="699"/>
    </location>
</feature>
<dbReference type="InterPro" id="IPR027267">
    <property type="entry name" value="AH/BAR_dom_sf"/>
</dbReference>
<comment type="caution">
    <text evidence="12">The sequence shown here is derived from an EMBL/GenBank/DDBJ whole genome shotgun (WGS) entry which is preliminary data.</text>
</comment>
<dbReference type="Gene3D" id="2.30.30.40">
    <property type="entry name" value="SH3 Domains"/>
    <property type="match status" value="2"/>
</dbReference>
<evidence type="ECO:0000256" key="3">
    <source>
        <dbReference type="ARBA" id="ARBA00022737"/>
    </source>
</evidence>
<comment type="subcellular location">
    <subcellularLocation>
        <location evidence="1">Cell projection</location>
    </subcellularLocation>
</comment>
<dbReference type="InterPro" id="IPR035460">
    <property type="entry name" value="FCHSD_SH3_1"/>
</dbReference>
<evidence type="ECO:0000256" key="6">
    <source>
        <dbReference type="PROSITE-ProRule" id="PRU00192"/>
    </source>
</evidence>
<feature type="coiled-coil region" evidence="8">
    <location>
        <begin position="19"/>
        <end position="52"/>
    </location>
</feature>
<evidence type="ECO:0000256" key="4">
    <source>
        <dbReference type="ARBA" id="ARBA00023121"/>
    </source>
</evidence>
<feature type="non-terminal residue" evidence="12">
    <location>
        <position position="1"/>
    </location>
</feature>
<evidence type="ECO:0000259" key="11">
    <source>
        <dbReference type="PROSITE" id="PS51741"/>
    </source>
</evidence>
<reference evidence="12" key="1">
    <citation type="journal article" date="2021" name="Cell">
        <title>Tracing the genetic footprints of vertebrate landing in non-teleost ray-finned fishes.</title>
        <authorList>
            <person name="Bi X."/>
            <person name="Wang K."/>
            <person name="Yang L."/>
            <person name="Pan H."/>
            <person name="Jiang H."/>
            <person name="Wei Q."/>
            <person name="Fang M."/>
            <person name="Yu H."/>
            <person name="Zhu C."/>
            <person name="Cai Y."/>
            <person name="He Y."/>
            <person name="Gan X."/>
            <person name="Zeng H."/>
            <person name="Yu D."/>
            <person name="Zhu Y."/>
            <person name="Jiang H."/>
            <person name="Qiu Q."/>
            <person name="Yang H."/>
            <person name="Zhang Y.E."/>
            <person name="Wang W."/>
            <person name="Zhu M."/>
            <person name="He S."/>
            <person name="Zhang G."/>
        </authorList>
    </citation>
    <scope>NUCLEOTIDE SEQUENCE</scope>
    <source>
        <strain evidence="12">Bchr_001</strain>
    </source>
</reference>
<evidence type="ECO:0000313" key="12">
    <source>
        <dbReference type="EMBL" id="MBN3294221.1"/>
    </source>
</evidence>
<evidence type="ECO:0000256" key="2">
    <source>
        <dbReference type="ARBA" id="ARBA00022443"/>
    </source>
</evidence>
<sequence length="721" mass="81046">MQPPPRKVKATQDVKLAFAEQVNKLQNKHQQEADLLEELRSFSKQRATIEKEYGQALQRLSSQYMKRDWSRGKAEPGANGSVYTLWRCIVEATAQMSVSRTNAAENYRFLSNEATKTLRAAKEQRLKKSLEQMQRVQGELVEEVRDLNKIKKRYCQLQRIADIACEKASDAQSRSKRNDLGIFHFRTTLHKLNTKLSARLSECNLQLTEARNEYLLTLAAVSAHQEHYQATSLPALMKALDGDLFDRLRDHFTLLSQTELDSCQATQTFFCKILNNSNQVSREQNLQIFLQDNPTFFKAPAFTFQAAPNDKVGSLVHQSSGQGESCLEKEARKWASKAAKGYKIATHGERVLQTMDKRKKQVSEDEAATLELRMEEVRESIRKAQVDQLKANARLDLLRSAGVDVDPWVASSFSQANEELEKERRMSEARLSNGDISPMGDQLEFTDFEDFDDAAETFTDSSSKPSCHSYPLPCQVLYSYQACQADELSITEGEHLEIIEDGDMEDWLKARNQAGQVGYVPEKYLHILSVSARDVSSQKVPESSHFDQTSDISESSQGSQEYRGLARALYEYCGQSAEELSFPEGAIIRLHRCRDGDVDDGFWEGEVNGRIGVFPSLVVELLGDGDEDEEEELSSPTPPPFSPPFSVPGGATSPVRLTSSARSTPTRGLEERLQMTSLDSLRISDSKTEYASSAHSSPDLSVRRLRPMRAPPLPPGMQNEP</sequence>
<feature type="domain" description="F-BAR" evidence="11">
    <location>
        <begin position="12"/>
        <end position="285"/>
    </location>
</feature>
<feature type="domain" description="SH3" evidence="10">
    <location>
        <begin position="561"/>
        <end position="624"/>
    </location>
</feature>
<dbReference type="Gene3D" id="1.20.1270.60">
    <property type="entry name" value="Arfaptin homology (AH) domain/BAR domain"/>
    <property type="match status" value="1"/>
</dbReference>
<gene>
    <name evidence="12" type="primary">Fchsd2_1</name>
    <name evidence="12" type="ORF">GTO92_0015147</name>
</gene>
<dbReference type="SMART" id="SM00055">
    <property type="entry name" value="FCH"/>
    <property type="match status" value="1"/>
</dbReference>
<proteinExistence type="predicted"/>
<keyword evidence="2 6" id="KW-0728">SH3 domain</keyword>
<evidence type="ECO:0000256" key="7">
    <source>
        <dbReference type="PROSITE-ProRule" id="PRU01077"/>
    </source>
</evidence>
<feature type="coiled-coil region" evidence="8">
    <location>
        <begin position="360"/>
        <end position="430"/>
    </location>
</feature>
<dbReference type="PANTHER" id="PTHR15735">
    <property type="entry name" value="FCH AND DOUBLE SH3 DOMAINS PROTEIN"/>
    <property type="match status" value="1"/>
</dbReference>
<dbReference type="SMART" id="SM00326">
    <property type="entry name" value="SH3"/>
    <property type="match status" value="2"/>
</dbReference>
<evidence type="ECO:0000256" key="8">
    <source>
        <dbReference type="SAM" id="Coils"/>
    </source>
</evidence>
<feature type="region of interest" description="Disordered" evidence="9">
    <location>
        <begin position="625"/>
        <end position="721"/>
    </location>
</feature>
<dbReference type="EMBL" id="JAAWVN010025527">
    <property type="protein sequence ID" value="MBN3294221.1"/>
    <property type="molecule type" value="Genomic_DNA"/>
</dbReference>
<dbReference type="PANTHER" id="PTHR15735:SF4">
    <property type="entry name" value="F-BAR AND DOUBLE SH3 DOMAINS PROTEIN 1"/>
    <property type="match status" value="1"/>
</dbReference>
<accession>A0ABS2Z6U3</accession>
<dbReference type="PROSITE" id="PS51741">
    <property type="entry name" value="F_BAR"/>
    <property type="match status" value="1"/>
</dbReference>
<feature type="compositionally biased region" description="Pro residues" evidence="9">
    <location>
        <begin position="636"/>
        <end position="646"/>
    </location>
</feature>
<dbReference type="PROSITE" id="PS50002">
    <property type="entry name" value="SH3"/>
    <property type="match status" value="2"/>
</dbReference>